<reference evidence="1" key="2">
    <citation type="journal article" date="2017" name="J. Med. Entomol.">
        <title>Transcriptome Analysis of the Triatoma infestans (Hemiptera: Reduviidae) Integument.</title>
        <authorList>
            <person name="Calderon-Fernandez G.M."/>
            <person name="Moriconi D.E."/>
            <person name="Dulbecco A.B."/>
            <person name="Juarez M.P."/>
        </authorList>
    </citation>
    <scope>NUCLEOTIDE SEQUENCE</scope>
    <source>
        <strain evidence="1">Int1</strain>
        <tissue evidence="1">Integument</tissue>
    </source>
</reference>
<dbReference type="Pfam" id="PF09814">
    <property type="entry name" value="HECT_2"/>
    <property type="match status" value="1"/>
</dbReference>
<dbReference type="AlphaFoldDB" id="A0A161MJ77"/>
<proteinExistence type="predicted"/>
<protein>
    <submittedName>
        <fullName evidence="1">E3 ubiquitin-protein ligase e3d</fullName>
    </submittedName>
</protein>
<accession>A0A161MJ77</accession>
<dbReference type="EMBL" id="GEMB01001202">
    <property type="protein sequence ID" value="JAS01946.1"/>
    <property type="molecule type" value="Transcribed_RNA"/>
</dbReference>
<reference evidence="1" key="1">
    <citation type="submission" date="2016-04" db="EMBL/GenBank/DDBJ databases">
        <authorList>
            <person name="Calderon-Fernandez G.M.Sr."/>
        </authorList>
    </citation>
    <scope>NUCLEOTIDE SEQUENCE</scope>
    <source>
        <strain evidence="1">Int1</strain>
        <tissue evidence="1">Integument</tissue>
    </source>
</reference>
<sequence>SKEEESIHNYVPHVQVGKTVRIFCRHCLSALTKEVCFERRLPLPLFSSAEDYFCHHKLSTDDLLNPRLKDCLYGLYFYKINPAVFECDILEENIFVCPNCSSWLGISSLGFVQLWNSTTILNDCSPMASDDNVALQDFLNLIEMATSEKHAGCKTNKLILYC</sequence>
<dbReference type="InterPro" id="IPR019193">
    <property type="entry name" value="UBQ-conj_enz_E2-bd_prot"/>
</dbReference>
<feature type="non-terminal residue" evidence="1">
    <location>
        <position position="162"/>
    </location>
</feature>
<organism evidence="1">
    <name type="scientific">Triatoma infestans</name>
    <name type="common">Assassin bug</name>
    <dbReference type="NCBI Taxonomy" id="30076"/>
    <lineage>
        <taxon>Eukaryota</taxon>
        <taxon>Metazoa</taxon>
        <taxon>Ecdysozoa</taxon>
        <taxon>Arthropoda</taxon>
        <taxon>Hexapoda</taxon>
        <taxon>Insecta</taxon>
        <taxon>Pterygota</taxon>
        <taxon>Neoptera</taxon>
        <taxon>Paraneoptera</taxon>
        <taxon>Hemiptera</taxon>
        <taxon>Heteroptera</taxon>
        <taxon>Panheteroptera</taxon>
        <taxon>Cimicomorpha</taxon>
        <taxon>Reduviidae</taxon>
        <taxon>Triatominae</taxon>
        <taxon>Triatoma</taxon>
    </lineage>
</organism>
<evidence type="ECO:0000313" key="1">
    <source>
        <dbReference type="EMBL" id="JAS01946.1"/>
    </source>
</evidence>
<feature type="non-terminal residue" evidence="1">
    <location>
        <position position="1"/>
    </location>
</feature>
<name>A0A161MJ77_TRIIF</name>